<protein>
    <submittedName>
        <fullName evidence="1">11786_t:CDS:1</fullName>
    </submittedName>
</protein>
<sequence length="55" mass="6642">VNYHTHLLIYNNHDFDNLFQDIYKYASTIITEIKEHFPDRPLLAAMRILNPVEWP</sequence>
<proteinExistence type="predicted"/>
<comment type="caution">
    <text evidence="1">The sequence shown here is derived from an EMBL/GenBank/DDBJ whole genome shotgun (WGS) entry which is preliminary data.</text>
</comment>
<feature type="non-terminal residue" evidence="1">
    <location>
        <position position="1"/>
    </location>
</feature>
<feature type="non-terminal residue" evidence="1">
    <location>
        <position position="55"/>
    </location>
</feature>
<reference evidence="1" key="1">
    <citation type="submission" date="2021-06" db="EMBL/GenBank/DDBJ databases">
        <authorList>
            <person name="Kallberg Y."/>
            <person name="Tangrot J."/>
            <person name="Rosling A."/>
        </authorList>
    </citation>
    <scope>NUCLEOTIDE SEQUENCE</scope>
    <source>
        <strain evidence="1">MA461A</strain>
    </source>
</reference>
<evidence type="ECO:0000313" key="1">
    <source>
        <dbReference type="EMBL" id="CAG8835549.1"/>
    </source>
</evidence>
<accession>A0ACA9SDH5</accession>
<evidence type="ECO:0000313" key="2">
    <source>
        <dbReference type="Proteomes" id="UP000789920"/>
    </source>
</evidence>
<dbReference type="EMBL" id="CAJVQC010112180">
    <property type="protein sequence ID" value="CAG8835549.1"/>
    <property type="molecule type" value="Genomic_DNA"/>
</dbReference>
<organism evidence="1 2">
    <name type="scientific">Racocetra persica</name>
    <dbReference type="NCBI Taxonomy" id="160502"/>
    <lineage>
        <taxon>Eukaryota</taxon>
        <taxon>Fungi</taxon>
        <taxon>Fungi incertae sedis</taxon>
        <taxon>Mucoromycota</taxon>
        <taxon>Glomeromycotina</taxon>
        <taxon>Glomeromycetes</taxon>
        <taxon>Diversisporales</taxon>
        <taxon>Gigasporaceae</taxon>
        <taxon>Racocetra</taxon>
    </lineage>
</organism>
<keyword evidence="2" id="KW-1185">Reference proteome</keyword>
<gene>
    <name evidence="1" type="ORF">RPERSI_LOCUS29591</name>
</gene>
<dbReference type="Proteomes" id="UP000789920">
    <property type="component" value="Unassembled WGS sequence"/>
</dbReference>
<name>A0ACA9SDH5_9GLOM</name>